<organism evidence="2 3">
    <name type="scientific">Gossypium raimondii</name>
    <name type="common">Peruvian cotton</name>
    <name type="synonym">Gossypium klotzschianum subsp. raimondii</name>
    <dbReference type="NCBI Taxonomy" id="29730"/>
    <lineage>
        <taxon>Eukaryota</taxon>
        <taxon>Viridiplantae</taxon>
        <taxon>Streptophyta</taxon>
        <taxon>Embryophyta</taxon>
        <taxon>Tracheophyta</taxon>
        <taxon>Spermatophyta</taxon>
        <taxon>Magnoliopsida</taxon>
        <taxon>eudicotyledons</taxon>
        <taxon>Gunneridae</taxon>
        <taxon>Pentapetalae</taxon>
        <taxon>rosids</taxon>
        <taxon>malvids</taxon>
        <taxon>Malvales</taxon>
        <taxon>Malvaceae</taxon>
        <taxon>Malvoideae</taxon>
        <taxon>Gossypium</taxon>
    </lineage>
</organism>
<dbReference type="Gramene" id="KJB60759">
    <property type="protein sequence ID" value="KJB60759"/>
    <property type="gene ID" value="B456_009G324400"/>
</dbReference>
<dbReference type="EMBL" id="CM001748">
    <property type="protein sequence ID" value="KJB60759.1"/>
    <property type="molecule type" value="Genomic_DNA"/>
</dbReference>
<name>A0A0D2TVI7_GOSRA</name>
<accession>A0A0D2TVI7</accession>
<feature type="region of interest" description="Disordered" evidence="1">
    <location>
        <begin position="1"/>
        <end position="23"/>
    </location>
</feature>
<dbReference type="OMA" id="FQMEDIC"/>
<dbReference type="PANTHER" id="PTHR11697:SF230">
    <property type="entry name" value="ZINC FINGER, MYM DOMAIN CONTAINING 1"/>
    <property type="match status" value="1"/>
</dbReference>
<sequence length="216" mass="25030">MELIDSGELETGKGKNQVDTLQHPNNTRWRSHLASFNSLMRMFDSVYVILQDIINGANGMYDAMTSVEFVFILHFMIDILGTTDDLCQELQYKSQDILNAMHLVSSTKTLLQKFKEHVWDPLFEKVKLFCKDHEIEVPNLSSPYKADQGCSTLDPRDNYKAFQMEDICKLMNDFYPDDLTKQEKLHMKIQLEHFQLDAHQSTELQKASTVVELCQV</sequence>
<dbReference type="STRING" id="29730.A0A0D2TVI7"/>
<dbReference type="Proteomes" id="UP000032304">
    <property type="component" value="Chromosome 9"/>
</dbReference>
<keyword evidence="3" id="KW-1185">Reference proteome</keyword>
<gene>
    <name evidence="2" type="ORF">B456_009G324400</name>
</gene>
<protein>
    <submittedName>
        <fullName evidence="2">Uncharacterized protein</fullName>
    </submittedName>
</protein>
<evidence type="ECO:0000256" key="1">
    <source>
        <dbReference type="SAM" id="MobiDB-lite"/>
    </source>
</evidence>
<evidence type="ECO:0000313" key="2">
    <source>
        <dbReference type="EMBL" id="KJB60759.1"/>
    </source>
</evidence>
<reference evidence="2 3" key="1">
    <citation type="journal article" date="2012" name="Nature">
        <title>Repeated polyploidization of Gossypium genomes and the evolution of spinnable cotton fibres.</title>
        <authorList>
            <person name="Paterson A.H."/>
            <person name="Wendel J.F."/>
            <person name="Gundlach H."/>
            <person name="Guo H."/>
            <person name="Jenkins J."/>
            <person name="Jin D."/>
            <person name="Llewellyn D."/>
            <person name="Showmaker K.C."/>
            <person name="Shu S."/>
            <person name="Udall J."/>
            <person name="Yoo M.J."/>
            <person name="Byers R."/>
            <person name="Chen W."/>
            <person name="Doron-Faigenboim A."/>
            <person name="Duke M.V."/>
            <person name="Gong L."/>
            <person name="Grimwood J."/>
            <person name="Grover C."/>
            <person name="Grupp K."/>
            <person name="Hu G."/>
            <person name="Lee T.H."/>
            <person name="Li J."/>
            <person name="Lin L."/>
            <person name="Liu T."/>
            <person name="Marler B.S."/>
            <person name="Page J.T."/>
            <person name="Roberts A.W."/>
            <person name="Romanel E."/>
            <person name="Sanders W.S."/>
            <person name="Szadkowski E."/>
            <person name="Tan X."/>
            <person name="Tang H."/>
            <person name="Xu C."/>
            <person name="Wang J."/>
            <person name="Wang Z."/>
            <person name="Zhang D."/>
            <person name="Zhang L."/>
            <person name="Ashrafi H."/>
            <person name="Bedon F."/>
            <person name="Bowers J.E."/>
            <person name="Brubaker C.L."/>
            <person name="Chee P.W."/>
            <person name="Das S."/>
            <person name="Gingle A.R."/>
            <person name="Haigler C.H."/>
            <person name="Harker D."/>
            <person name="Hoffmann L.V."/>
            <person name="Hovav R."/>
            <person name="Jones D.C."/>
            <person name="Lemke C."/>
            <person name="Mansoor S."/>
            <person name="ur Rahman M."/>
            <person name="Rainville L.N."/>
            <person name="Rambani A."/>
            <person name="Reddy U.K."/>
            <person name="Rong J.K."/>
            <person name="Saranga Y."/>
            <person name="Scheffler B.E."/>
            <person name="Scheffler J.A."/>
            <person name="Stelly D.M."/>
            <person name="Triplett B.A."/>
            <person name="Van Deynze A."/>
            <person name="Vaslin M.F."/>
            <person name="Waghmare V.N."/>
            <person name="Walford S.A."/>
            <person name="Wright R.J."/>
            <person name="Zaki E.A."/>
            <person name="Zhang T."/>
            <person name="Dennis E.S."/>
            <person name="Mayer K.F."/>
            <person name="Peterson D.G."/>
            <person name="Rokhsar D.S."/>
            <person name="Wang X."/>
            <person name="Schmutz J."/>
        </authorList>
    </citation>
    <scope>NUCLEOTIDE SEQUENCE [LARGE SCALE GENOMIC DNA]</scope>
</reference>
<evidence type="ECO:0000313" key="3">
    <source>
        <dbReference type="Proteomes" id="UP000032304"/>
    </source>
</evidence>
<dbReference type="InterPro" id="IPR055298">
    <property type="entry name" value="AtLOH3-like"/>
</dbReference>
<proteinExistence type="predicted"/>
<dbReference type="eggNOG" id="ENOG502QWCA">
    <property type="taxonomic scope" value="Eukaryota"/>
</dbReference>
<dbReference type="AlphaFoldDB" id="A0A0D2TVI7"/>
<dbReference type="PANTHER" id="PTHR11697">
    <property type="entry name" value="GENERAL TRANSCRIPTION FACTOR 2-RELATED ZINC FINGER PROTEIN"/>
    <property type="match status" value="1"/>
</dbReference>